<feature type="transmembrane region" description="Helical" evidence="1">
    <location>
        <begin position="117"/>
        <end position="135"/>
    </location>
</feature>
<protein>
    <submittedName>
        <fullName evidence="2">Uncharacterized protein</fullName>
    </submittedName>
</protein>
<accession>A0A1I0MZD6</accession>
<dbReference type="GeneID" id="99985556"/>
<organism evidence="2 3">
    <name type="scientific">Roseivirga pacifica</name>
    <dbReference type="NCBI Taxonomy" id="1267423"/>
    <lineage>
        <taxon>Bacteria</taxon>
        <taxon>Pseudomonadati</taxon>
        <taxon>Bacteroidota</taxon>
        <taxon>Cytophagia</taxon>
        <taxon>Cytophagales</taxon>
        <taxon>Roseivirgaceae</taxon>
        <taxon>Roseivirga</taxon>
    </lineage>
</organism>
<keyword evidence="1" id="KW-0812">Transmembrane</keyword>
<evidence type="ECO:0000313" key="3">
    <source>
        <dbReference type="Proteomes" id="UP000199437"/>
    </source>
</evidence>
<gene>
    <name evidence="2" type="ORF">SAMN05216290_0818</name>
</gene>
<dbReference type="Proteomes" id="UP000199437">
    <property type="component" value="Unassembled WGS sequence"/>
</dbReference>
<feature type="transmembrane region" description="Helical" evidence="1">
    <location>
        <begin position="83"/>
        <end position="105"/>
    </location>
</feature>
<evidence type="ECO:0000256" key="1">
    <source>
        <dbReference type="SAM" id="Phobius"/>
    </source>
</evidence>
<reference evidence="3" key="1">
    <citation type="submission" date="2016-10" db="EMBL/GenBank/DDBJ databases">
        <authorList>
            <person name="Varghese N."/>
            <person name="Submissions S."/>
        </authorList>
    </citation>
    <scope>NUCLEOTIDE SEQUENCE [LARGE SCALE GENOMIC DNA]</scope>
    <source>
        <strain evidence="3">CGMCC 1.12402</strain>
    </source>
</reference>
<dbReference type="EMBL" id="FOIR01000001">
    <property type="protein sequence ID" value="SEV94129.1"/>
    <property type="molecule type" value="Genomic_DNA"/>
</dbReference>
<keyword evidence="1" id="KW-1133">Transmembrane helix</keyword>
<keyword evidence="1" id="KW-0472">Membrane</keyword>
<keyword evidence="3" id="KW-1185">Reference proteome</keyword>
<dbReference type="RefSeq" id="WP_090257133.1">
    <property type="nucleotide sequence ID" value="NZ_FOIR01000001.1"/>
</dbReference>
<sequence>MSSFHIRPRFKETLHLTVAEYCEQLKQALDTTEEFSGMVSENYANIKIPLAERHFWSPQLTLSIDDEKERVTIRGLYEPKPSVWAAFFMGYAAIGVLILFVGVYGLSQILLDKTAPILWAIPVLAGLALVLYLVAQAGQKIGAEQMFRIHHFYEGIFKDKVAIH</sequence>
<name>A0A1I0MZD6_9BACT</name>
<proteinExistence type="predicted"/>
<dbReference type="OrthoDB" id="1451346at2"/>
<dbReference type="AlphaFoldDB" id="A0A1I0MZD6"/>
<dbReference type="STRING" id="1267423.SAMN05216290_0818"/>
<evidence type="ECO:0000313" key="2">
    <source>
        <dbReference type="EMBL" id="SEV94129.1"/>
    </source>
</evidence>